<reference evidence="4 5" key="1">
    <citation type="journal article" date="2024" name="IMA Fungus">
        <title>IMA Genome - F19 : A genome assembly and annotation guide to empower mycologists, including annotated draft genome sequences of Ceratocystis pirilliformis, Diaporthe australafricana, Fusarium ophioides, Paecilomyces lecythidis, and Sporothrix stenoceras.</title>
        <authorList>
            <person name="Aylward J."/>
            <person name="Wilson A.M."/>
            <person name="Visagie C.M."/>
            <person name="Spraker J."/>
            <person name="Barnes I."/>
            <person name="Buitendag C."/>
            <person name="Ceriani C."/>
            <person name="Del Mar Angel L."/>
            <person name="du Plessis D."/>
            <person name="Fuchs T."/>
            <person name="Gasser K."/>
            <person name="Kramer D."/>
            <person name="Li W."/>
            <person name="Munsamy K."/>
            <person name="Piso A."/>
            <person name="Price J.L."/>
            <person name="Sonnekus B."/>
            <person name="Thomas C."/>
            <person name="van der Nest A."/>
            <person name="van Dijk A."/>
            <person name="van Heerden A."/>
            <person name="van Vuuren N."/>
            <person name="Yilmaz N."/>
            <person name="Duong T.A."/>
            <person name="van der Merwe N.A."/>
            <person name="Wingfield M.J."/>
            <person name="Wingfield B.D."/>
        </authorList>
    </citation>
    <scope>NUCLEOTIDE SEQUENCE [LARGE SCALE GENOMIC DNA]</scope>
    <source>
        <strain evidence="4 5">CMW 18300</strain>
    </source>
</reference>
<dbReference type="Proteomes" id="UP001583177">
    <property type="component" value="Unassembled WGS sequence"/>
</dbReference>
<dbReference type="InterPro" id="IPR009081">
    <property type="entry name" value="PP-bd_ACP"/>
</dbReference>
<dbReference type="EMBL" id="JAWRVE010000002">
    <property type="protein sequence ID" value="KAL1883314.1"/>
    <property type="molecule type" value="Genomic_DNA"/>
</dbReference>
<dbReference type="SUPFAM" id="SSF56801">
    <property type="entry name" value="Acetyl-CoA synthetase-like"/>
    <property type="match status" value="1"/>
</dbReference>
<evidence type="ECO:0000313" key="4">
    <source>
        <dbReference type="EMBL" id="KAL1883314.1"/>
    </source>
</evidence>
<dbReference type="Pfam" id="PF00501">
    <property type="entry name" value="AMP-binding"/>
    <property type="match status" value="1"/>
</dbReference>
<comment type="caution">
    <text evidence="4">The sequence shown here is derived from an EMBL/GenBank/DDBJ whole genome shotgun (WGS) entry which is preliminary data.</text>
</comment>
<evidence type="ECO:0000256" key="2">
    <source>
        <dbReference type="ARBA" id="ARBA00022553"/>
    </source>
</evidence>
<dbReference type="Gene3D" id="3.40.50.12780">
    <property type="entry name" value="N-terminal domain of ligase-like"/>
    <property type="match status" value="1"/>
</dbReference>
<dbReference type="Gene3D" id="3.40.50.1820">
    <property type="entry name" value="alpha/beta hydrolase"/>
    <property type="match status" value="1"/>
</dbReference>
<dbReference type="InterPro" id="IPR029058">
    <property type="entry name" value="AB_hydrolase_fold"/>
</dbReference>
<dbReference type="InterPro" id="IPR000873">
    <property type="entry name" value="AMP-dep_synth/lig_dom"/>
</dbReference>
<dbReference type="InterPro" id="IPR036736">
    <property type="entry name" value="ACP-like_sf"/>
</dbReference>
<dbReference type="InterPro" id="IPR020806">
    <property type="entry name" value="PKS_PP-bd"/>
</dbReference>
<dbReference type="Pfam" id="PF00975">
    <property type="entry name" value="Thioesterase"/>
    <property type="match status" value="1"/>
</dbReference>
<dbReference type="SUPFAM" id="SSF47336">
    <property type="entry name" value="ACP-like"/>
    <property type="match status" value="1"/>
</dbReference>
<keyword evidence="2" id="KW-0597">Phosphoprotein</keyword>
<gene>
    <name evidence="4" type="ORF">Daus18300_000372</name>
</gene>
<dbReference type="SMART" id="SM00823">
    <property type="entry name" value="PKS_PP"/>
    <property type="match status" value="1"/>
</dbReference>
<dbReference type="PANTHER" id="PTHR24096">
    <property type="entry name" value="LONG-CHAIN-FATTY-ACID--COA LIGASE"/>
    <property type="match status" value="1"/>
</dbReference>
<dbReference type="InterPro" id="IPR045851">
    <property type="entry name" value="AMP-bd_C_sf"/>
</dbReference>
<feature type="domain" description="Carrier" evidence="3">
    <location>
        <begin position="414"/>
        <end position="493"/>
    </location>
</feature>
<dbReference type="Gene3D" id="1.10.1200.10">
    <property type="entry name" value="ACP-like"/>
    <property type="match status" value="1"/>
</dbReference>
<name>A0ABR3Y4W5_9PEZI</name>
<organism evidence="4 5">
    <name type="scientific">Diaporthe australafricana</name>
    <dbReference type="NCBI Taxonomy" id="127596"/>
    <lineage>
        <taxon>Eukaryota</taxon>
        <taxon>Fungi</taxon>
        <taxon>Dikarya</taxon>
        <taxon>Ascomycota</taxon>
        <taxon>Pezizomycotina</taxon>
        <taxon>Sordariomycetes</taxon>
        <taxon>Sordariomycetidae</taxon>
        <taxon>Diaporthales</taxon>
        <taxon>Diaporthaceae</taxon>
        <taxon>Diaporthe</taxon>
    </lineage>
</organism>
<accession>A0ABR3Y4W5</accession>
<evidence type="ECO:0000256" key="1">
    <source>
        <dbReference type="ARBA" id="ARBA00022450"/>
    </source>
</evidence>
<proteinExistence type="predicted"/>
<dbReference type="SUPFAM" id="SSF53474">
    <property type="entry name" value="alpha/beta-Hydrolases"/>
    <property type="match status" value="1"/>
</dbReference>
<sequence>MLMLTSGSTGNAEAVQITFSQVLASVAGIASVRPLQRKPFLNWIGLDHVAGLVEIHLQALYLGFDQVHVQPADVVSSPTVFLDLLDRHSVCRTFAPNFFLAKLAATIGACDMDDQQHDSASWDLSNLITLGSGGEANDIDTCRAVADIIIKSGGPQNAILPGFGMTETCAGVIYNTQCPEYEISHGLGVASLGTCMADVEMRLTLTPDPAEPTSFILSSDGTPGSLELRGSAVFNGYYRNTQATREAFSPDGWFRTGDTATIDANGYLHLVGRTKDVFNINGVKVPAADVQTSIERILDVLASRVVCFPTRAPGAHTEQVTVVYVASEWLPQKLYLAHQELTQATLLCTGSVPAIIGLEDAGILPQTSLGKISRAKMRTMYETGQLSESWQEYNTLIQRARFENQYAYDVGGIQPANTTEAILLAEFRRVISPPSRTTPISPETPIYDIGFTSVDLVRLKHRIDRVLKTNVPLIDLMKNPTARSMAKVLDERIRSAKSTTNTDCPEQVDSEDFHPVVALRSEGRKLPLWLVHPGVGEVLVFIGPAQHLSADDRAVYALRARGFEPGQKPFATIAEMVKIYSEAIRNHQPHGPYLLAGYSYGAMVAFELAKVLQSQGERISFLASFNLPPHIAWRMRQLEWTPCLLHLGVFLGLVTESWLEETLAQEKNALKTRADAMACLSARADRSRWEELGLDPQQLEKWADVAYSLQSLGTDYEPSGEVECLDVFHAVPLKAAADSRKAWLENHLSKWQEFSTTKPRFHKVGGAHYTMLGPAYVADFADILMRAMKARGV</sequence>
<protein>
    <submittedName>
        <fullName evidence="4">NRPS-like protein biosynthetic cluster</fullName>
    </submittedName>
</protein>
<dbReference type="InterPro" id="IPR001031">
    <property type="entry name" value="Thioesterase"/>
</dbReference>
<evidence type="ECO:0000313" key="5">
    <source>
        <dbReference type="Proteomes" id="UP001583177"/>
    </source>
</evidence>
<keyword evidence="1" id="KW-0596">Phosphopantetheine</keyword>
<dbReference type="Pfam" id="PF00550">
    <property type="entry name" value="PP-binding"/>
    <property type="match status" value="1"/>
</dbReference>
<dbReference type="InterPro" id="IPR042099">
    <property type="entry name" value="ANL_N_sf"/>
</dbReference>
<keyword evidence="5" id="KW-1185">Reference proteome</keyword>
<dbReference type="PROSITE" id="PS50075">
    <property type="entry name" value="CARRIER"/>
    <property type="match status" value="1"/>
</dbReference>
<evidence type="ECO:0000259" key="3">
    <source>
        <dbReference type="PROSITE" id="PS50075"/>
    </source>
</evidence>
<dbReference type="Gene3D" id="3.30.300.30">
    <property type="match status" value="1"/>
</dbReference>
<dbReference type="PANTHER" id="PTHR24096:SF267">
    <property type="entry name" value="MALONATE--COA LIGASE ACSF3, MITOCHONDRIAL"/>
    <property type="match status" value="1"/>
</dbReference>